<protein>
    <submittedName>
        <fullName evidence="1">Uncharacterized protein</fullName>
    </submittedName>
</protein>
<keyword evidence="2" id="KW-1185">Reference proteome</keyword>
<evidence type="ECO:0000313" key="1">
    <source>
        <dbReference type="EMBL" id="GAA4994317.1"/>
    </source>
</evidence>
<organism evidence="1 2">
    <name type="scientific">Yinghuangia aomiensis</name>
    <dbReference type="NCBI Taxonomy" id="676205"/>
    <lineage>
        <taxon>Bacteria</taxon>
        <taxon>Bacillati</taxon>
        <taxon>Actinomycetota</taxon>
        <taxon>Actinomycetes</taxon>
        <taxon>Kitasatosporales</taxon>
        <taxon>Streptomycetaceae</taxon>
        <taxon>Yinghuangia</taxon>
    </lineage>
</organism>
<dbReference type="RefSeq" id="WP_345680696.1">
    <property type="nucleotide sequence ID" value="NZ_BAABHS010000052.1"/>
</dbReference>
<name>A0ABP9ID60_9ACTN</name>
<comment type="caution">
    <text evidence="1">The sequence shown here is derived from an EMBL/GenBank/DDBJ whole genome shotgun (WGS) entry which is preliminary data.</text>
</comment>
<gene>
    <name evidence="1" type="ORF">GCM10023205_78840</name>
</gene>
<dbReference type="Proteomes" id="UP001500466">
    <property type="component" value="Unassembled WGS sequence"/>
</dbReference>
<proteinExistence type="predicted"/>
<reference evidence="2" key="1">
    <citation type="journal article" date="2019" name="Int. J. Syst. Evol. Microbiol.">
        <title>The Global Catalogue of Microorganisms (GCM) 10K type strain sequencing project: providing services to taxonomists for standard genome sequencing and annotation.</title>
        <authorList>
            <consortium name="The Broad Institute Genomics Platform"/>
            <consortium name="The Broad Institute Genome Sequencing Center for Infectious Disease"/>
            <person name="Wu L."/>
            <person name="Ma J."/>
        </authorList>
    </citation>
    <scope>NUCLEOTIDE SEQUENCE [LARGE SCALE GENOMIC DNA]</scope>
    <source>
        <strain evidence="2">JCM 17986</strain>
    </source>
</reference>
<dbReference type="EMBL" id="BAABHS010000052">
    <property type="protein sequence ID" value="GAA4994317.1"/>
    <property type="molecule type" value="Genomic_DNA"/>
</dbReference>
<evidence type="ECO:0000313" key="2">
    <source>
        <dbReference type="Proteomes" id="UP001500466"/>
    </source>
</evidence>
<accession>A0ABP9ID60</accession>
<sequence length="124" mass="13670">MNPVPDAAGEGAIILPLAVVPPLNNEPGCGLKLLLNDRTTVVWTLEIPDGPFGAVRDAALGVTLIYESVRTVGGWQRQFSAWRDSQLPDVLRVWIRHSKHTFRIASDLDEIVRGLTKFDPRDAT</sequence>